<dbReference type="InterPro" id="IPR050801">
    <property type="entry name" value="Ca-Dep_Lectins_ImmuneDev"/>
</dbReference>
<organism evidence="2 3">
    <name type="scientific">Elysia crispata</name>
    <name type="common">lettuce slug</name>
    <dbReference type="NCBI Taxonomy" id="231223"/>
    <lineage>
        <taxon>Eukaryota</taxon>
        <taxon>Metazoa</taxon>
        <taxon>Spiralia</taxon>
        <taxon>Lophotrochozoa</taxon>
        <taxon>Mollusca</taxon>
        <taxon>Gastropoda</taxon>
        <taxon>Heterobranchia</taxon>
        <taxon>Euthyneura</taxon>
        <taxon>Panpulmonata</taxon>
        <taxon>Sacoglossa</taxon>
        <taxon>Placobranchoidea</taxon>
        <taxon>Plakobranchidae</taxon>
        <taxon>Elysia</taxon>
    </lineage>
</organism>
<dbReference type="InterPro" id="IPR001304">
    <property type="entry name" value="C-type_lectin-like"/>
</dbReference>
<protein>
    <recommendedName>
        <fullName evidence="1">C-type lectin domain-containing protein</fullName>
    </recommendedName>
</protein>
<keyword evidence="3" id="KW-1185">Reference proteome</keyword>
<dbReference type="Gene3D" id="3.10.100.10">
    <property type="entry name" value="Mannose-Binding Protein A, subunit A"/>
    <property type="match status" value="1"/>
</dbReference>
<gene>
    <name evidence="2" type="ORF">RRG08_038527</name>
</gene>
<sequence length="374" mass="42834">MVWRWIKVWDCIFVGFQSIGFVEMLMSARRAHSHAKPSPDAGDGSSPLEYMLFQKAVFMSNPEISNILSNTGILSIILNTDVLIQCNLYSKEYLIQHLQQFNTIYFNSLNQYFYLLVERRTMTLTLWIFLAFEVLGASSEVRQFFLTQASGQDCQTLQLGESWISQSPITCQRECMSRYSENCQAVVYNGQTGNCRPGSIAFGPIEKVTTSIPESGSSDKLYYVRQPIPPCNTSNNFALYDVCGTSACLYLSTSVADNYSHARLICSQMNSRLFVGNTMAKFSMFWYTTKTYMNVNTYIGLQDIDVEGNFVWENGEPLSDEQYQYIWLPEEPNNIAGDQNCAVIQHAMYPENFGIDDDQCYWKNYYVCERCEQC</sequence>
<name>A0AAE1AHU2_9GAST</name>
<dbReference type="PROSITE" id="PS50041">
    <property type="entry name" value="C_TYPE_LECTIN_2"/>
    <property type="match status" value="1"/>
</dbReference>
<comment type="caution">
    <text evidence="2">The sequence shown here is derived from an EMBL/GenBank/DDBJ whole genome shotgun (WGS) entry which is preliminary data.</text>
</comment>
<dbReference type="SUPFAM" id="SSF56436">
    <property type="entry name" value="C-type lectin-like"/>
    <property type="match status" value="1"/>
</dbReference>
<dbReference type="PANTHER" id="PTHR22801">
    <property type="entry name" value="LITHOSTATHINE"/>
    <property type="match status" value="1"/>
</dbReference>
<evidence type="ECO:0000313" key="2">
    <source>
        <dbReference type="EMBL" id="KAK3787825.1"/>
    </source>
</evidence>
<dbReference type="Pfam" id="PF00059">
    <property type="entry name" value="Lectin_C"/>
    <property type="match status" value="1"/>
</dbReference>
<proteinExistence type="predicted"/>
<dbReference type="InterPro" id="IPR016186">
    <property type="entry name" value="C-type_lectin-like/link_sf"/>
</dbReference>
<accession>A0AAE1AHU2</accession>
<dbReference type="SMART" id="SM00034">
    <property type="entry name" value="CLECT"/>
    <property type="match status" value="1"/>
</dbReference>
<evidence type="ECO:0000259" key="1">
    <source>
        <dbReference type="PROSITE" id="PS50041"/>
    </source>
</evidence>
<feature type="domain" description="C-type lectin" evidence="1">
    <location>
        <begin position="244"/>
        <end position="369"/>
    </location>
</feature>
<dbReference type="InterPro" id="IPR016187">
    <property type="entry name" value="CTDL_fold"/>
</dbReference>
<dbReference type="EMBL" id="JAWDGP010001837">
    <property type="protein sequence ID" value="KAK3787825.1"/>
    <property type="molecule type" value="Genomic_DNA"/>
</dbReference>
<dbReference type="PANTHER" id="PTHR22801:SF63">
    <property type="entry name" value="C-TYPE LECTIN DOMAIN-CONTAINING PROTEIN"/>
    <property type="match status" value="1"/>
</dbReference>
<dbReference type="CDD" id="cd00037">
    <property type="entry name" value="CLECT"/>
    <property type="match status" value="1"/>
</dbReference>
<evidence type="ECO:0000313" key="3">
    <source>
        <dbReference type="Proteomes" id="UP001283361"/>
    </source>
</evidence>
<reference evidence="2" key="1">
    <citation type="journal article" date="2023" name="G3 (Bethesda)">
        <title>A reference genome for the long-term kleptoplast-retaining sea slug Elysia crispata morphotype clarki.</title>
        <authorList>
            <person name="Eastman K.E."/>
            <person name="Pendleton A.L."/>
            <person name="Shaikh M.A."/>
            <person name="Suttiyut T."/>
            <person name="Ogas R."/>
            <person name="Tomko P."/>
            <person name="Gavelis G."/>
            <person name="Widhalm J.R."/>
            <person name="Wisecaver J.H."/>
        </authorList>
    </citation>
    <scope>NUCLEOTIDE SEQUENCE</scope>
    <source>
        <strain evidence="2">ECLA1</strain>
    </source>
</reference>
<dbReference type="Proteomes" id="UP001283361">
    <property type="component" value="Unassembled WGS sequence"/>
</dbReference>
<dbReference type="AlphaFoldDB" id="A0AAE1AHU2"/>